<organism evidence="2">
    <name type="scientific">Anopheles sinensis</name>
    <name type="common">Mosquito</name>
    <dbReference type="NCBI Taxonomy" id="74873"/>
    <lineage>
        <taxon>Eukaryota</taxon>
        <taxon>Metazoa</taxon>
        <taxon>Ecdysozoa</taxon>
        <taxon>Arthropoda</taxon>
        <taxon>Hexapoda</taxon>
        <taxon>Insecta</taxon>
        <taxon>Pterygota</taxon>
        <taxon>Neoptera</taxon>
        <taxon>Endopterygota</taxon>
        <taxon>Diptera</taxon>
        <taxon>Nematocera</taxon>
        <taxon>Culicoidea</taxon>
        <taxon>Culicidae</taxon>
        <taxon>Anophelinae</taxon>
        <taxon>Anopheles</taxon>
    </lineage>
</organism>
<dbReference type="VEuPathDB" id="VectorBase:ASIC012017"/>
<evidence type="ECO:0000256" key="1">
    <source>
        <dbReference type="SAM" id="MobiDB-lite"/>
    </source>
</evidence>
<evidence type="ECO:0000313" key="4">
    <source>
        <dbReference type="Proteomes" id="UP000030765"/>
    </source>
</evidence>
<keyword evidence="4" id="KW-1185">Reference proteome</keyword>
<dbReference type="EnsemblMetazoa" id="ASIC012017-RA">
    <property type="protein sequence ID" value="ASIC012017-PA"/>
    <property type="gene ID" value="ASIC012017"/>
</dbReference>
<reference evidence="2 4" key="1">
    <citation type="journal article" date="2014" name="BMC Genomics">
        <title>Genome sequence of Anopheles sinensis provides insight into genetics basis of mosquito competence for malaria parasites.</title>
        <authorList>
            <person name="Zhou D."/>
            <person name="Zhang D."/>
            <person name="Ding G."/>
            <person name="Shi L."/>
            <person name="Hou Q."/>
            <person name="Ye Y."/>
            <person name="Xu Y."/>
            <person name="Zhou H."/>
            <person name="Xiong C."/>
            <person name="Li S."/>
            <person name="Yu J."/>
            <person name="Hong S."/>
            <person name="Yu X."/>
            <person name="Zou P."/>
            <person name="Chen C."/>
            <person name="Chang X."/>
            <person name="Wang W."/>
            <person name="Lv Y."/>
            <person name="Sun Y."/>
            <person name="Ma L."/>
            <person name="Shen B."/>
            <person name="Zhu C."/>
        </authorList>
    </citation>
    <scope>NUCLEOTIDE SEQUENCE [LARGE SCALE GENOMIC DNA]</scope>
</reference>
<sequence length="106" mass="11619">MIAEANVLETERAEGPGRAGGMNEGPRKRADHDDDDDDDDRDVCSIMSIISNIISINKHQAALGQPAMLSRLVCSDSRWRSFAPQARRHRTTRGPGFCAPVSRSAK</sequence>
<feature type="region of interest" description="Disordered" evidence="1">
    <location>
        <begin position="85"/>
        <end position="106"/>
    </location>
</feature>
<dbReference type="EMBL" id="KE525270">
    <property type="protein sequence ID" value="KFB44180.1"/>
    <property type="molecule type" value="Genomic_DNA"/>
</dbReference>
<dbReference type="Proteomes" id="UP000030765">
    <property type="component" value="Unassembled WGS sequence"/>
</dbReference>
<name>A0A084W1T6_ANOSI</name>
<protein>
    <submittedName>
        <fullName evidence="2 3">Dper\GL24204-PA-like protein</fullName>
    </submittedName>
</protein>
<accession>A0A084W1T6</accession>
<evidence type="ECO:0000313" key="2">
    <source>
        <dbReference type="EMBL" id="KFB44180.1"/>
    </source>
</evidence>
<dbReference type="AlphaFoldDB" id="A0A084W1T6"/>
<evidence type="ECO:0000313" key="3">
    <source>
        <dbReference type="EnsemblMetazoa" id="ASIC012017-PA"/>
    </source>
</evidence>
<reference evidence="3" key="2">
    <citation type="submission" date="2020-05" db="UniProtKB">
        <authorList>
            <consortium name="EnsemblMetazoa"/>
        </authorList>
    </citation>
    <scope>IDENTIFICATION</scope>
</reference>
<gene>
    <name evidence="2" type="ORF">ZHAS_00012017</name>
</gene>
<dbReference type="EMBL" id="ATLV01019449">
    <property type="status" value="NOT_ANNOTATED_CDS"/>
    <property type="molecule type" value="Genomic_DNA"/>
</dbReference>
<feature type="region of interest" description="Disordered" evidence="1">
    <location>
        <begin position="1"/>
        <end position="42"/>
    </location>
</feature>
<proteinExistence type="predicted"/>